<evidence type="ECO:0000256" key="8">
    <source>
        <dbReference type="ARBA" id="ARBA00023163"/>
    </source>
</evidence>
<keyword evidence="3" id="KW-0808">Transferase</keyword>
<dbReference type="GO" id="GO:0001216">
    <property type="term" value="F:DNA-binding transcription activator activity"/>
    <property type="evidence" value="ECO:0007669"/>
    <property type="project" value="InterPro"/>
</dbReference>
<dbReference type="Gene3D" id="1.10.10.1330">
    <property type="entry name" value="RNA polymerase sigma-54 factor, core-binding domain"/>
    <property type="match status" value="1"/>
</dbReference>
<reference evidence="12 13" key="2">
    <citation type="journal article" date="2011" name="Stand. Genomic Sci.">
        <title>Complete genome sequence of Paludibacter propionicigenes type strain (WB4).</title>
        <authorList>
            <person name="Gronow S."/>
            <person name="Munk C."/>
            <person name="Lapidus A."/>
            <person name="Nolan M."/>
            <person name="Lucas S."/>
            <person name="Hammon N."/>
            <person name="Deshpande S."/>
            <person name="Cheng J.F."/>
            <person name="Tapia R."/>
            <person name="Han C."/>
            <person name="Goodwin L."/>
            <person name="Pitluck S."/>
            <person name="Liolios K."/>
            <person name="Ivanova N."/>
            <person name="Mavromatis K."/>
            <person name="Mikhailova N."/>
            <person name="Pati A."/>
            <person name="Chen A."/>
            <person name="Palaniappan K."/>
            <person name="Land M."/>
            <person name="Hauser L."/>
            <person name="Chang Y.J."/>
            <person name="Jeffries C.D."/>
            <person name="Brambilla E."/>
            <person name="Rohde M."/>
            <person name="Goker M."/>
            <person name="Detter J.C."/>
            <person name="Woyke T."/>
            <person name="Bristow J."/>
            <person name="Eisen J.A."/>
            <person name="Markowitz V."/>
            <person name="Hugenholtz P."/>
            <person name="Kyrpides N.C."/>
            <person name="Klenk H.P."/>
        </authorList>
    </citation>
    <scope>NUCLEOTIDE SEQUENCE [LARGE SCALE GENOMIC DNA]</scope>
    <source>
        <strain evidence="13">DSM 17365 / JCM 13257 / WB4</strain>
    </source>
</reference>
<dbReference type="Gene3D" id="1.10.10.60">
    <property type="entry name" value="Homeodomain-like"/>
    <property type="match status" value="1"/>
</dbReference>
<evidence type="ECO:0000256" key="5">
    <source>
        <dbReference type="ARBA" id="ARBA00023015"/>
    </source>
</evidence>
<feature type="region of interest" description="Disordered" evidence="9">
    <location>
        <begin position="36"/>
        <end position="75"/>
    </location>
</feature>
<keyword evidence="7" id="KW-0238">DNA-binding</keyword>
<reference key="1">
    <citation type="submission" date="2010-11" db="EMBL/GenBank/DDBJ databases">
        <title>The complete genome of Paludibacter propionicigenes DSM 17365.</title>
        <authorList>
            <consortium name="US DOE Joint Genome Institute (JGI-PGF)"/>
            <person name="Lucas S."/>
            <person name="Copeland A."/>
            <person name="Lapidus A."/>
            <person name="Bruce D."/>
            <person name="Goodwin L."/>
            <person name="Pitluck S."/>
            <person name="Kyrpides N."/>
            <person name="Mavromatis K."/>
            <person name="Ivanova N."/>
            <person name="Munk A.C."/>
            <person name="Brettin T."/>
            <person name="Detter J.C."/>
            <person name="Han C."/>
            <person name="Tapia R."/>
            <person name="Land M."/>
            <person name="Hauser L."/>
            <person name="Markowitz V."/>
            <person name="Cheng J.-F."/>
            <person name="Hugenholtz P."/>
            <person name="Woyke T."/>
            <person name="Wu D."/>
            <person name="Gronow S."/>
            <person name="Wellnitz S."/>
            <person name="Brambilla E."/>
            <person name="Klenk H.-P."/>
            <person name="Eisen J.A."/>
        </authorList>
    </citation>
    <scope>NUCLEOTIDE SEQUENCE</scope>
    <source>
        <strain>WB4</strain>
    </source>
</reference>
<dbReference type="Pfam" id="PF04963">
    <property type="entry name" value="Sigma54_CBD"/>
    <property type="match status" value="1"/>
</dbReference>
<keyword evidence="4" id="KW-0548">Nucleotidyltransferase</keyword>
<evidence type="ECO:0000313" key="13">
    <source>
        <dbReference type="Proteomes" id="UP000008718"/>
    </source>
</evidence>
<dbReference type="PROSITE" id="PS00718">
    <property type="entry name" value="SIGMA54_2"/>
    <property type="match status" value="1"/>
</dbReference>
<dbReference type="PANTHER" id="PTHR32248">
    <property type="entry name" value="RNA POLYMERASE SIGMA-54 FACTOR"/>
    <property type="match status" value="1"/>
</dbReference>
<dbReference type="GO" id="GO:0006352">
    <property type="term" value="P:DNA-templated transcription initiation"/>
    <property type="evidence" value="ECO:0007669"/>
    <property type="project" value="InterPro"/>
</dbReference>
<evidence type="ECO:0000256" key="7">
    <source>
        <dbReference type="ARBA" id="ARBA00023125"/>
    </source>
</evidence>
<keyword evidence="2" id="KW-0240">DNA-directed RNA polymerase</keyword>
<evidence type="ECO:0000313" key="12">
    <source>
        <dbReference type="EMBL" id="ADQ80366.1"/>
    </source>
</evidence>
<dbReference type="AlphaFoldDB" id="E4T6M2"/>
<comment type="similarity">
    <text evidence="1">Belongs to the sigma-54 factor family.</text>
</comment>
<evidence type="ECO:0000259" key="11">
    <source>
        <dbReference type="Pfam" id="PF04963"/>
    </source>
</evidence>
<keyword evidence="5" id="KW-0805">Transcription regulation</keyword>
<gene>
    <name evidence="12" type="ordered locus">Palpr_2230</name>
</gene>
<dbReference type="Pfam" id="PF00309">
    <property type="entry name" value="Sigma54_AID"/>
    <property type="match status" value="1"/>
</dbReference>
<dbReference type="InterPro" id="IPR007046">
    <property type="entry name" value="RNA_pol_sigma_54_core-bd"/>
</dbReference>
<dbReference type="EMBL" id="CP002345">
    <property type="protein sequence ID" value="ADQ80366.1"/>
    <property type="molecule type" value="Genomic_DNA"/>
</dbReference>
<evidence type="ECO:0000256" key="6">
    <source>
        <dbReference type="ARBA" id="ARBA00023082"/>
    </source>
</evidence>
<feature type="domain" description="RNA polymerase sigma factor 54 DNA-binding" evidence="10">
    <location>
        <begin position="324"/>
        <end position="481"/>
    </location>
</feature>
<evidence type="ECO:0000256" key="2">
    <source>
        <dbReference type="ARBA" id="ARBA00022478"/>
    </source>
</evidence>
<dbReference type="OrthoDB" id="9814402at2"/>
<evidence type="ECO:0000256" key="4">
    <source>
        <dbReference type="ARBA" id="ARBA00022695"/>
    </source>
</evidence>
<sequence>MLKQQLQQKLQQKLSPAQIQVIKMLEVPTLELEERIRQELEENPALEEGAETDKESEEMDDLSIDDGGNNDDLELDEYMADDDIPDYKLKANNTSKDDKHEDIPFSAGMTFHEFLLDQVGLLHLSEKDRLLTEYVIGNIDDEGYLRRTPEAMVDDIVFQAGVQTNDAEMNRIIALVRQLDPAGVCATCLQECLLLQLERKEQTPTVQLAKRLIDEYFEEFSKKHYDKIQRGLEMDDAMLKKVMSEVIHLNPKPGNAWGGNILEKSMSTIVPDFILENNENQLTVSLNNSNVPELRVNSTYNDMFKDYSGNKQNQSREMKDAVMFVKQKIDSARWFIDAIKQRQQTLLTTMMAIVDFQREFFIEGDDTYLKPMILKDIADRTGYDISTISRVSNSKYIQTEFGIFPVKYFFSESMTNDSGEEVSTREIKQILLECVQNEDKRKPWNDDALAEVLKTKGYIIARRTVAKYREQLNIPVARMRKEI</sequence>
<feature type="compositionally biased region" description="Acidic residues" evidence="9">
    <location>
        <begin position="41"/>
        <end position="75"/>
    </location>
</feature>
<dbReference type="InterPro" id="IPR000394">
    <property type="entry name" value="RNA_pol_sigma_54"/>
</dbReference>
<dbReference type="InterPro" id="IPR038709">
    <property type="entry name" value="RpoN_core-bd_sf"/>
</dbReference>
<evidence type="ECO:0000259" key="10">
    <source>
        <dbReference type="Pfam" id="PF04552"/>
    </source>
</evidence>
<accession>E4T6M2</accession>
<dbReference type="InterPro" id="IPR007634">
    <property type="entry name" value="RNA_pol_sigma_54_DNA-bd"/>
</dbReference>
<dbReference type="PROSITE" id="PS50044">
    <property type="entry name" value="SIGMA54_3"/>
    <property type="match status" value="1"/>
</dbReference>
<dbReference type="GO" id="GO:0016779">
    <property type="term" value="F:nucleotidyltransferase activity"/>
    <property type="evidence" value="ECO:0007669"/>
    <property type="project" value="UniProtKB-KW"/>
</dbReference>
<dbReference type="HOGENOM" id="CLU_020569_0_1_10"/>
<evidence type="ECO:0000256" key="1">
    <source>
        <dbReference type="ARBA" id="ARBA00008798"/>
    </source>
</evidence>
<keyword evidence="8" id="KW-0804">Transcription</keyword>
<dbReference type="PANTHER" id="PTHR32248:SF4">
    <property type="entry name" value="RNA POLYMERASE SIGMA-54 FACTOR"/>
    <property type="match status" value="1"/>
</dbReference>
<dbReference type="GO" id="GO:0003677">
    <property type="term" value="F:DNA binding"/>
    <property type="evidence" value="ECO:0007669"/>
    <property type="project" value="UniProtKB-KW"/>
</dbReference>
<dbReference type="RefSeq" id="WP_013445735.1">
    <property type="nucleotide sequence ID" value="NC_014734.1"/>
</dbReference>
<dbReference type="Proteomes" id="UP000008718">
    <property type="component" value="Chromosome"/>
</dbReference>
<dbReference type="GO" id="GO:0016987">
    <property type="term" value="F:sigma factor activity"/>
    <property type="evidence" value="ECO:0007669"/>
    <property type="project" value="UniProtKB-KW"/>
</dbReference>
<evidence type="ECO:0000256" key="9">
    <source>
        <dbReference type="SAM" id="MobiDB-lite"/>
    </source>
</evidence>
<keyword evidence="13" id="KW-1185">Reference proteome</keyword>
<name>E4T6M2_PALPW</name>
<keyword evidence="6" id="KW-0731">Sigma factor</keyword>
<dbReference type="GO" id="GO:0000428">
    <property type="term" value="C:DNA-directed RNA polymerase complex"/>
    <property type="evidence" value="ECO:0007669"/>
    <property type="project" value="UniProtKB-KW"/>
</dbReference>
<feature type="domain" description="RNA polymerase sigma factor 54 core-binding" evidence="11">
    <location>
        <begin position="107"/>
        <end position="300"/>
    </location>
</feature>
<protein>
    <submittedName>
        <fullName evidence="12">RNA polymerase, sigma 54 subunit, RpoN/SigL</fullName>
    </submittedName>
</protein>
<dbReference type="Pfam" id="PF04552">
    <property type="entry name" value="Sigma54_DBD"/>
    <property type="match status" value="1"/>
</dbReference>
<dbReference type="STRING" id="694427.Palpr_2230"/>
<dbReference type="PIRSF" id="PIRSF000774">
    <property type="entry name" value="RpoN"/>
    <property type="match status" value="1"/>
</dbReference>
<evidence type="ECO:0000256" key="3">
    <source>
        <dbReference type="ARBA" id="ARBA00022679"/>
    </source>
</evidence>
<dbReference type="KEGG" id="ppn:Palpr_2230"/>
<dbReference type="NCBIfam" id="TIGR02395">
    <property type="entry name" value="rpoN_sigma"/>
    <property type="match status" value="1"/>
</dbReference>
<dbReference type="PRINTS" id="PR00045">
    <property type="entry name" value="SIGMA54FCT"/>
</dbReference>
<organism evidence="12 13">
    <name type="scientific">Paludibacter propionicigenes (strain DSM 17365 / JCM 13257 / WB4)</name>
    <dbReference type="NCBI Taxonomy" id="694427"/>
    <lineage>
        <taxon>Bacteria</taxon>
        <taxon>Pseudomonadati</taxon>
        <taxon>Bacteroidota</taxon>
        <taxon>Bacteroidia</taxon>
        <taxon>Bacteroidales</taxon>
        <taxon>Paludibacteraceae</taxon>
        <taxon>Paludibacter</taxon>
    </lineage>
</organism>
<dbReference type="eggNOG" id="COG1508">
    <property type="taxonomic scope" value="Bacteria"/>
</dbReference>
<proteinExistence type="inferred from homology"/>